<evidence type="ECO:0000256" key="1">
    <source>
        <dbReference type="SAM" id="MobiDB-lite"/>
    </source>
</evidence>
<evidence type="ECO:0000313" key="2">
    <source>
        <dbReference type="EMBL" id="ADY58366.1"/>
    </source>
</evidence>
<dbReference type="HOGENOM" id="CLU_2809795_0_0_0"/>
<evidence type="ECO:0000313" key="3">
    <source>
        <dbReference type="Proteomes" id="UP000006860"/>
    </source>
</evidence>
<gene>
    <name evidence="2" type="ordered locus">Plabr_0739</name>
</gene>
<feature type="region of interest" description="Disordered" evidence="1">
    <location>
        <begin position="19"/>
        <end position="67"/>
    </location>
</feature>
<protein>
    <submittedName>
        <fullName evidence="2">Uncharacterized protein</fullName>
    </submittedName>
</protein>
<organism evidence="2 3">
    <name type="scientific">Rubinisphaera brasiliensis (strain ATCC 49424 / DSM 5305 / JCM 21570 / IAM 15109 / NBRC 103401 / IFAM 1448)</name>
    <name type="common">Planctomyces brasiliensis</name>
    <dbReference type="NCBI Taxonomy" id="756272"/>
    <lineage>
        <taxon>Bacteria</taxon>
        <taxon>Pseudomonadati</taxon>
        <taxon>Planctomycetota</taxon>
        <taxon>Planctomycetia</taxon>
        <taxon>Planctomycetales</taxon>
        <taxon>Planctomycetaceae</taxon>
        <taxon>Rubinisphaera</taxon>
    </lineage>
</organism>
<proteinExistence type="predicted"/>
<reference evidence="3" key="1">
    <citation type="submission" date="2011-02" db="EMBL/GenBank/DDBJ databases">
        <title>The complete genome of Planctomyces brasiliensis DSM 5305.</title>
        <authorList>
            <person name="Lucas S."/>
            <person name="Copeland A."/>
            <person name="Lapidus A."/>
            <person name="Bruce D."/>
            <person name="Goodwin L."/>
            <person name="Pitluck S."/>
            <person name="Kyrpides N."/>
            <person name="Mavromatis K."/>
            <person name="Pagani I."/>
            <person name="Ivanova N."/>
            <person name="Ovchinnikova G."/>
            <person name="Lu M."/>
            <person name="Detter J.C."/>
            <person name="Han C."/>
            <person name="Land M."/>
            <person name="Hauser L."/>
            <person name="Markowitz V."/>
            <person name="Cheng J.-F."/>
            <person name="Hugenholtz P."/>
            <person name="Woyke T."/>
            <person name="Wu D."/>
            <person name="Tindall B."/>
            <person name="Pomrenke H.G."/>
            <person name="Brambilla E."/>
            <person name="Klenk H.-P."/>
            <person name="Eisen J.A."/>
        </authorList>
    </citation>
    <scope>NUCLEOTIDE SEQUENCE [LARGE SCALE GENOMIC DNA]</scope>
    <source>
        <strain evidence="3">ATCC 49424 / DSM 5305 / JCM 21570 / NBRC 103401 / IFAM 1448</strain>
    </source>
</reference>
<accession>F0SGT1</accession>
<sequence>MDSINQIVDEWWVLRDPSSDDDKFIDPKGNATDDIGDAKLYPSEKDAKKGGPLYEPRRLKDSWPPKT</sequence>
<dbReference type="KEGG" id="pbs:Plabr_0739"/>
<feature type="compositionally biased region" description="Basic and acidic residues" evidence="1">
    <location>
        <begin position="42"/>
        <end position="67"/>
    </location>
</feature>
<dbReference type="EMBL" id="CP002546">
    <property type="protein sequence ID" value="ADY58366.1"/>
    <property type="molecule type" value="Genomic_DNA"/>
</dbReference>
<dbReference type="Proteomes" id="UP000006860">
    <property type="component" value="Chromosome"/>
</dbReference>
<dbReference type="AlphaFoldDB" id="F0SGT1"/>
<dbReference type="STRING" id="756272.Plabr_0739"/>
<keyword evidence="3" id="KW-1185">Reference proteome</keyword>
<name>F0SGT1_RUBBR</name>